<keyword evidence="2" id="KW-1015">Disulfide bond</keyword>
<evidence type="ECO:0000313" key="8">
    <source>
        <dbReference type="EMBL" id="VIO96205.1"/>
    </source>
</evidence>
<keyword evidence="4" id="KW-0472">Membrane</keyword>
<evidence type="ECO:0000313" key="10">
    <source>
        <dbReference type="WBParaSite" id="Bm12842b.1"/>
    </source>
</evidence>
<dbReference type="CTD" id="6104486"/>
<organism evidence="9 10">
    <name type="scientific">Brugia malayi</name>
    <name type="common">Filarial nematode worm</name>
    <dbReference type="NCBI Taxonomy" id="6279"/>
    <lineage>
        <taxon>Eukaryota</taxon>
        <taxon>Metazoa</taxon>
        <taxon>Ecdysozoa</taxon>
        <taxon>Nematoda</taxon>
        <taxon>Chromadorea</taxon>
        <taxon>Rhabditida</taxon>
        <taxon>Spirurina</taxon>
        <taxon>Spiruromorpha</taxon>
        <taxon>Filarioidea</taxon>
        <taxon>Onchocercidae</taxon>
        <taxon>Brugia</taxon>
    </lineage>
</organism>
<dbReference type="Proteomes" id="UP000006672">
    <property type="component" value="Unassembled WGS sequence"/>
</dbReference>
<dbReference type="EMBL" id="LN857024">
    <property type="protein sequence ID" value="CDQ02123.1"/>
    <property type="molecule type" value="Genomic_DNA"/>
</dbReference>
<evidence type="ECO:0000256" key="5">
    <source>
        <dbReference type="SAM" id="SignalP"/>
    </source>
</evidence>
<dbReference type="PROSITE" id="PS51041">
    <property type="entry name" value="EMI"/>
    <property type="match status" value="1"/>
</dbReference>
<feature type="signal peptide" evidence="5">
    <location>
        <begin position="1"/>
        <end position="26"/>
    </location>
</feature>
<dbReference type="RefSeq" id="XP_001901063.1">
    <property type="nucleotide sequence ID" value="XM_001901028.1"/>
</dbReference>
<reference evidence="7" key="2">
    <citation type="submission" date="2012-12" db="EMBL/GenBank/DDBJ databases">
        <authorList>
            <person name="Gao Y.W."/>
            <person name="Fan S.T."/>
            <person name="Sun H.T."/>
            <person name="Wang Z."/>
            <person name="Gao X.L."/>
            <person name="Li Y.G."/>
            <person name="Wang T.C."/>
            <person name="Zhang K."/>
            <person name="Xu W.W."/>
            <person name="Yu Z.J."/>
            <person name="Xia X.Z."/>
        </authorList>
    </citation>
    <scope>NUCLEOTIDE SEQUENCE</scope>
    <source>
        <strain evidence="7">FR3</strain>
    </source>
</reference>
<evidence type="ECO:0000313" key="7">
    <source>
        <dbReference type="EMBL" id="CDQ02123.1"/>
    </source>
</evidence>
<reference evidence="10" key="4">
    <citation type="submission" date="2019-12" db="UniProtKB">
        <authorList>
            <consortium name="WormBaseParasite"/>
        </authorList>
    </citation>
    <scope>IDENTIFICATION</scope>
</reference>
<evidence type="ECO:0000256" key="3">
    <source>
        <dbReference type="SAM" id="MobiDB-lite"/>
    </source>
</evidence>
<dbReference type="GeneID" id="6104486"/>
<keyword evidence="4" id="KW-1133">Transmembrane helix</keyword>
<name>A0A0K0IVZ8_BRUMA</name>
<accession>A0A0K0IVZ8</accession>
<reference evidence="7 9" key="1">
    <citation type="journal article" date="2007" name="Science">
        <title>Draft genome of the filarial nematode parasite Brugia malayi.</title>
        <authorList>
            <person name="Ghedin E."/>
            <person name="Wang S."/>
            <person name="Spiro D."/>
            <person name="Caler E."/>
            <person name="Zhao Q."/>
            <person name="Crabtree J."/>
            <person name="Allen J.E."/>
            <person name="Delcher A.L."/>
            <person name="Guiliano D.B."/>
            <person name="Miranda-Saavedra D."/>
            <person name="Angiuoli S.V."/>
            <person name="Creasy T."/>
            <person name="Amedeo P."/>
            <person name="Haas B."/>
            <person name="El-Sayed N.M."/>
            <person name="Wortman J.R."/>
            <person name="Feldblyum T."/>
            <person name="Tallon L."/>
            <person name="Schatz M."/>
            <person name="Shumway M."/>
            <person name="Koo H."/>
            <person name="Salzberg S.L."/>
            <person name="Schobel S."/>
            <person name="Pertea M."/>
            <person name="Pop M."/>
            <person name="White O."/>
            <person name="Barton G.J."/>
            <person name="Carlow C.K."/>
            <person name="Crawford M.J."/>
            <person name="Daub J."/>
            <person name="Dimmic M.W."/>
            <person name="Estes C.F."/>
            <person name="Foster J.M."/>
            <person name="Ganatra M."/>
            <person name="Gregory W.F."/>
            <person name="Johnson N.M."/>
            <person name="Jin J."/>
            <person name="Komuniecki R."/>
            <person name="Korf I."/>
            <person name="Kumar S."/>
            <person name="Laney S."/>
            <person name="Li B.W."/>
            <person name="Li W."/>
            <person name="Lindblom T.H."/>
            <person name="Lustigman S."/>
            <person name="Ma D."/>
            <person name="Maina C.V."/>
            <person name="Martin D.M."/>
            <person name="McCarter J.P."/>
            <person name="McReynolds L."/>
            <person name="Mitreva M."/>
            <person name="Nutman T.B."/>
            <person name="Parkinson J."/>
            <person name="Peregrin-Alvarez J.M."/>
            <person name="Poole C."/>
            <person name="Ren Q."/>
            <person name="Saunders L."/>
            <person name="Sluder A.E."/>
            <person name="Smith K."/>
            <person name="Stanke M."/>
            <person name="Unnasch T.R."/>
            <person name="Ware J."/>
            <person name="Wei A.D."/>
            <person name="Weil G."/>
            <person name="Williams D.J."/>
            <person name="Zhang Y."/>
            <person name="Williams S.A."/>
            <person name="Fraser-Liggett C."/>
            <person name="Slatko B."/>
            <person name="Blaxter M.L."/>
            <person name="Scott A.L."/>
        </authorList>
    </citation>
    <scope>NUCLEOTIDE SEQUENCE</scope>
    <source>
        <strain evidence="7 9">FR3</strain>
    </source>
</reference>
<keyword evidence="1 5" id="KW-0732">Signal</keyword>
<feature type="transmembrane region" description="Helical" evidence="4">
    <location>
        <begin position="162"/>
        <end position="184"/>
    </location>
</feature>
<dbReference type="OrthoDB" id="6053916at2759"/>
<feature type="region of interest" description="Disordered" evidence="3">
    <location>
        <begin position="273"/>
        <end position="301"/>
    </location>
</feature>
<evidence type="ECO:0000313" key="11">
    <source>
        <dbReference type="WormBase" id="Bm12842b"/>
    </source>
</evidence>
<reference evidence="8" key="3">
    <citation type="submission" date="2019-04" db="EMBL/GenBank/DDBJ databases">
        <authorList>
            <person name="Howe K."/>
            <person name="Paulini M."/>
            <person name="Williams G."/>
        </authorList>
    </citation>
    <scope>NUCLEOTIDE SEQUENCE [LARGE SCALE GENOMIC DNA]</scope>
    <source>
        <strain evidence="8">FR3</strain>
    </source>
</reference>
<feature type="chain" id="PRO_5023833962" evidence="5">
    <location>
        <begin position="27"/>
        <end position="301"/>
    </location>
</feature>
<sequence length="301" mass="34047">MMRTATTLVSIATFILCLINGPSVDGAVMNAENVCPVEEIAEELSLQKHEQTVMLHTTQACWDVSQGFRCKVKTNGTKISYKALPTKKKVTVYKCCSGYYETPQETCEVCLEGYYGNNCSLLCNCSENEMCDNVIGCCDLHTKPCRIIRNAAMKEYAESSSWVFPALLTLLFAVILLSFGTVFYRRKYRKERDPDFPILTYYPNVKELLTHNEIETREFNNPMYRRPTIETVPVKVIPDEPVPIAKSEQLRSSSVTHEYATLDYAVSSSPYEIPLHSTPSPSTRSIGKLGSEEKEYKHRAI</sequence>
<evidence type="ECO:0000256" key="2">
    <source>
        <dbReference type="ARBA" id="ARBA00023157"/>
    </source>
</evidence>
<keyword evidence="9" id="KW-1185">Reference proteome</keyword>
<dbReference type="STRING" id="6279.A0A0K0IVZ8"/>
<dbReference type="EMBL" id="CAAKNF010000194">
    <property type="protein sequence ID" value="VIO96205.1"/>
    <property type="molecule type" value="Genomic_DNA"/>
</dbReference>
<evidence type="ECO:0000313" key="9">
    <source>
        <dbReference type="Proteomes" id="UP000006672"/>
    </source>
</evidence>
<evidence type="ECO:0000256" key="1">
    <source>
        <dbReference type="ARBA" id="ARBA00022729"/>
    </source>
</evidence>
<keyword evidence="4" id="KW-0812">Transmembrane</keyword>
<dbReference type="WBParaSite" id="Bm12842b.1">
    <property type="protein sequence ID" value="Bm12842b.1"/>
    <property type="gene ID" value="WBGene00233103"/>
</dbReference>
<dbReference type="KEGG" id="bmy:BM_BM12842"/>
<feature type="domain" description="EMI" evidence="6">
    <location>
        <begin position="31"/>
        <end position="109"/>
    </location>
</feature>
<accession>A0A4E9FGX9</accession>
<gene>
    <name evidence="7 10 11" type="ORF">Bm12842</name>
    <name evidence="8" type="ORF">BM_BM12842</name>
    <name evidence="7" type="ORF">BM_Bm12842</name>
</gene>
<feature type="compositionally biased region" description="Basic and acidic residues" evidence="3">
    <location>
        <begin position="290"/>
        <end position="301"/>
    </location>
</feature>
<proteinExistence type="predicted"/>
<protein>
    <submittedName>
        <fullName evidence="7">Bm12842, isoform b</fullName>
    </submittedName>
    <submittedName>
        <fullName evidence="10">EMI domain-containing protein</fullName>
    </submittedName>
</protein>
<dbReference type="OMA" id="REFNNPM"/>
<evidence type="ECO:0000259" key="6">
    <source>
        <dbReference type="PROSITE" id="PS51041"/>
    </source>
</evidence>
<dbReference type="InterPro" id="IPR011489">
    <property type="entry name" value="EMI_domain"/>
</dbReference>
<evidence type="ECO:0000256" key="4">
    <source>
        <dbReference type="SAM" id="Phobius"/>
    </source>
</evidence>
<dbReference type="WormBase" id="Bm12842b">
    <property type="protein sequence ID" value="BM35476"/>
    <property type="gene ID" value="WBGene00233103"/>
</dbReference>
<dbReference type="AlphaFoldDB" id="A0A0K0IVZ8"/>